<dbReference type="GO" id="GO:0016020">
    <property type="term" value="C:membrane"/>
    <property type="evidence" value="ECO:0007669"/>
    <property type="project" value="UniProtKB-SubCell"/>
</dbReference>
<protein>
    <recommendedName>
        <fullName evidence="4">RING-type E3 ubiquitin transferase</fullName>
        <ecNumber evidence="4">2.3.2.27</ecNumber>
    </recommendedName>
</protein>
<evidence type="ECO:0000256" key="3">
    <source>
        <dbReference type="ARBA" id="ARBA00004906"/>
    </source>
</evidence>
<feature type="region of interest" description="Disordered" evidence="14">
    <location>
        <begin position="77"/>
        <end position="96"/>
    </location>
</feature>
<dbReference type="EMBL" id="JAMQYH010000003">
    <property type="protein sequence ID" value="KAJ1692085.1"/>
    <property type="molecule type" value="Genomic_DNA"/>
</dbReference>
<dbReference type="GO" id="GO:0061630">
    <property type="term" value="F:ubiquitin protein ligase activity"/>
    <property type="evidence" value="ECO:0007669"/>
    <property type="project" value="UniProtKB-EC"/>
</dbReference>
<accession>A0A9Q0HNJ3</accession>
<evidence type="ECO:0000256" key="14">
    <source>
        <dbReference type="SAM" id="MobiDB-lite"/>
    </source>
</evidence>
<dbReference type="GO" id="GO:0008270">
    <property type="term" value="F:zinc ion binding"/>
    <property type="evidence" value="ECO:0007669"/>
    <property type="project" value="UniProtKB-KW"/>
</dbReference>
<dbReference type="GO" id="GO:0016567">
    <property type="term" value="P:protein ubiquitination"/>
    <property type="evidence" value="ECO:0007669"/>
    <property type="project" value="InterPro"/>
</dbReference>
<dbReference type="PANTHER" id="PTHR46913:SF1">
    <property type="entry name" value="RING-H2 FINGER PROTEIN ATL16"/>
    <property type="match status" value="1"/>
</dbReference>
<comment type="catalytic activity">
    <reaction evidence="1">
        <text>S-ubiquitinyl-[E2 ubiquitin-conjugating enzyme]-L-cysteine + [acceptor protein]-L-lysine = [E2 ubiquitin-conjugating enzyme]-L-cysteine + N(6)-ubiquitinyl-[acceptor protein]-L-lysine.</text>
        <dbReference type="EC" id="2.3.2.27"/>
    </reaction>
</comment>
<evidence type="ECO:0000256" key="6">
    <source>
        <dbReference type="ARBA" id="ARBA00022692"/>
    </source>
</evidence>
<evidence type="ECO:0000256" key="10">
    <source>
        <dbReference type="ARBA" id="ARBA00022833"/>
    </source>
</evidence>
<evidence type="ECO:0000256" key="12">
    <source>
        <dbReference type="ARBA" id="ARBA00023136"/>
    </source>
</evidence>
<proteinExistence type="predicted"/>
<feature type="transmembrane region" description="Helical" evidence="15">
    <location>
        <begin position="45"/>
        <end position="70"/>
    </location>
</feature>
<comment type="subcellular location">
    <subcellularLocation>
        <location evidence="2">Membrane</location>
        <topology evidence="2">Single-pass membrane protein</topology>
    </subcellularLocation>
</comment>
<evidence type="ECO:0000259" key="16">
    <source>
        <dbReference type="PROSITE" id="PS50089"/>
    </source>
</evidence>
<feature type="domain" description="RING-type" evidence="16">
    <location>
        <begin position="123"/>
        <end position="165"/>
    </location>
</feature>
<dbReference type="PROSITE" id="PS50089">
    <property type="entry name" value="ZF_RING_2"/>
    <property type="match status" value="1"/>
</dbReference>
<dbReference type="Pfam" id="PF13639">
    <property type="entry name" value="zf-RING_2"/>
    <property type="match status" value="1"/>
</dbReference>
<evidence type="ECO:0000256" key="4">
    <source>
        <dbReference type="ARBA" id="ARBA00012483"/>
    </source>
</evidence>
<name>A0A9Q0HNJ3_9POAL</name>
<evidence type="ECO:0000256" key="13">
    <source>
        <dbReference type="PROSITE-ProRule" id="PRU00175"/>
    </source>
</evidence>
<keyword evidence="18" id="KW-1185">Reference proteome</keyword>
<dbReference type="CDD" id="cd16461">
    <property type="entry name" value="RING-H2_EL5-like"/>
    <property type="match status" value="1"/>
</dbReference>
<evidence type="ECO:0000256" key="8">
    <source>
        <dbReference type="ARBA" id="ARBA00022771"/>
    </source>
</evidence>
<evidence type="ECO:0000313" key="17">
    <source>
        <dbReference type="EMBL" id="KAJ1692085.1"/>
    </source>
</evidence>
<keyword evidence="5" id="KW-0808">Transferase</keyword>
<comment type="pathway">
    <text evidence="3">Protein modification; protein ubiquitination.</text>
</comment>
<evidence type="ECO:0000256" key="1">
    <source>
        <dbReference type="ARBA" id="ARBA00000900"/>
    </source>
</evidence>
<keyword evidence="12 15" id="KW-0472">Membrane</keyword>
<dbReference type="AlphaFoldDB" id="A0A9Q0HNJ3"/>
<evidence type="ECO:0000256" key="7">
    <source>
        <dbReference type="ARBA" id="ARBA00022723"/>
    </source>
</evidence>
<keyword evidence="8 13" id="KW-0863">Zinc-finger</keyword>
<gene>
    <name evidence="17" type="ORF">LUZ63_008783</name>
</gene>
<dbReference type="Proteomes" id="UP001151287">
    <property type="component" value="Unassembled WGS sequence"/>
</dbReference>
<dbReference type="EC" id="2.3.2.27" evidence="4"/>
<keyword evidence="9" id="KW-0833">Ubl conjugation pathway</keyword>
<dbReference type="InterPro" id="IPR013083">
    <property type="entry name" value="Znf_RING/FYVE/PHD"/>
</dbReference>
<dbReference type="OrthoDB" id="8062037at2759"/>
<dbReference type="SMART" id="SM00184">
    <property type="entry name" value="RING"/>
    <property type="match status" value="1"/>
</dbReference>
<keyword evidence="10" id="KW-0862">Zinc</keyword>
<dbReference type="SUPFAM" id="SSF57850">
    <property type="entry name" value="RING/U-box"/>
    <property type="match status" value="1"/>
</dbReference>
<reference evidence="17" key="1">
    <citation type="journal article" date="2022" name="Cell">
        <title>Repeat-based holocentromeres influence genome architecture and karyotype evolution.</title>
        <authorList>
            <person name="Hofstatter P.G."/>
            <person name="Thangavel G."/>
            <person name="Lux T."/>
            <person name="Neumann P."/>
            <person name="Vondrak T."/>
            <person name="Novak P."/>
            <person name="Zhang M."/>
            <person name="Costa L."/>
            <person name="Castellani M."/>
            <person name="Scott A."/>
            <person name="Toegelov H."/>
            <person name="Fuchs J."/>
            <person name="Mata-Sucre Y."/>
            <person name="Dias Y."/>
            <person name="Vanzela A.L.L."/>
            <person name="Huettel B."/>
            <person name="Almeida C.C.S."/>
            <person name="Simkova H."/>
            <person name="Souza G."/>
            <person name="Pedrosa-Harand A."/>
            <person name="Macas J."/>
            <person name="Mayer K.F.X."/>
            <person name="Houben A."/>
            <person name="Marques A."/>
        </authorList>
    </citation>
    <scope>NUCLEOTIDE SEQUENCE</scope>
    <source>
        <strain evidence="17">RhyBre1mFocal</strain>
    </source>
</reference>
<evidence type="ECO:0000256" key="15">
    <source>
        <dbReference type="SAM" id="Phobius"/>
    </source>
</evidence>
<keyword evidence="7" id="KW-0479">Metal-binding</keyword>
<sequence length="182" mass="19995">MTIAYRFLFAVHDDIQNNTSLALDNSTTPPAAPHWLASSHWHSRLLSGLLVALNILLVLLLYICFCKFFFRKRANAPSSGNINDSSPDSSPPSSPRATLQLQVLTSLPVLEFRCSGLGKAEECAVCLAEFKDGDKVRVLPRCQHQFHVDCIDTWFQSHASCPLCRTPVEESTCTSAGSESAV</sequence>
<comment type="caution">
    <text evidence="17">The sequence shown here is derived from an EMBL/GenBank/DDBJ whole genome shotgun (WGS) entry which is preliminary data.</text>
</comment>
<evidence type="ECO:0000256" key="5">
    <source>
        <dbReference type="ARBA" id="ARBA00022679"/>
    </source>
</evidence>
<organism evidence="17 18">
    <name type="scientific">Rhynchospora breviuscula</name>
    <dbReference type="NCBI Taxonomy" id="2022672"/>
    <lineage>
        <taxon>Eukaryota</taxon>
        <taxon>Viridiplantae</taxon>
        <taxon>Streptophyta</taxon>
        <taxon>Embryophyta</taxon>
        <taxon>Tracheophyta</taxon>
        <taxon>Spermatophyta</taxon>
        <taxon>Magnoliopsida</taxon>
        <taxon>Liliopsida</taxon>
        <taxon>Poales</taxon>
        <taxon>Cyperaceae</taxon>
        <taxon>Cyperoideae</taxon>
        <taxon>Rhynchosporeae</taxon>
        <taxon>Rhynchospora</taxon>
    </lineage>
</organism>
<evidence type="ECO:0000256" key="2">
    <source>
        <dbReference type="ARBA" id="ARBA00004167"/>
    </source>
</evidence>
<dbReference type="Gene3D" id="3.30.40.10">
    <property type="entry name" value="Zinc/RING finger domain, C3HC4 (zinc finger)"/>
    <property type="match status" value="1"/>
</dbReference>
<evidence type="ECO:0000256" key="9">
    <source>
        <dbReference type="ARBA" id="ARBA00022786"/>
    </source>
</evidence>
<dbReference type="PANTHER" id="PTHR46913">
    <property type="entry name" value="RING-H2 FINGER PROTEIN ATL16"/>
    <property type="match status" value="1"/>
</dbReference>
<dbReference type="InterPro" id="IPR044600">
    <property type="entry name" value="ATL1/ATL16-like"/>
</dbReference>
<evidence type="ECO:0000256" key="11">
    <source>
        <dbReference type="ARBA" id="ARBA00022989"/>
    </source>
</evidence>
<feature type="compositionally biased region" description="Low complexity" evidence="14">
    <location>
        <begin position="77"/>
        <end position="88"/>
    </location>
</feature>
<keyword evidence="11 15" id="KW-1133">Transmembrane helix</keyword>
<dbReference type="InterPro" id="IPR001841">
    <property type="entry name" value="Znf_RING"/>
</dbReference>
<evidence type="ECO:0000313" key="18">
    <source>
        <dbReference type="Proteomes" id="UP001151287"/>
    </source>
</evidence>
<keyword evidence="6 15" id="KW-0812">Transmembrane</keyword>